<name>A0A3B3T5G6_9TELE</name>
<feature type="compositionally biased region" description="Low complexity" evidence="5">
    <location>
        <begin position="152"/>
        <end position="164"/>
    </location>
</feature>
<dbReference type="PIRSF" id="PIRSF016550">
    <property type="entry name" value="Rab_ger_ger_transf_A_euk"/>
    <property type="match status" value="1"/>
</dbReference>
<dbReference type="SUPFAM" id="SSF54373">
    <property type="entry name" value="FAD-linked reductases, C-terminal domain"/>
    <property type="match status" value="1"/>
</dbReference>
<dbReference type="GO" id="GO:0005092">
    <property type="term" value="F:GDP-dissociation inhibitor activity"/>
    <property type="evidence" value="ECO:0007669"/>
    <property type="project" value="InterPro"/>
</dbReference>
<dbReference type="Gene3D" id="3.30.519.10">
    <property type="entry name" value="Guanine Nucleotide Dissociation Inhibitor, domain 2"/>
    <property type="match status" value="1"/>
</dbReference>
<dbReference type="GO" id="GO:0016192">
    <property type="term" value="P:vesicle-mediated transport"/>
    <property type="evidence" value="ECO:0007669"/>
    <property type="project" value="TreeGrafter"/>
</dbReference>
<protein>
    <submittedName>
        <fullName evidence="7">CHM Rab escort protein</fullName>
    </submittedName>
</protein>
<dbReference type="GO" id="GO:0005829">
    <property type="term" value="C:cytosol"/>
    <property type="evidence" value="ECO:0007669"/>
    <property type="project" value="UniProtKB-SubCell"/>
</dbReference>
<sequence>MAADLPGEFDVVVLGTGLTESVIAAACSRVGQRVLHVDRRSYYAGNWASFTFNGLLSWMEECKQGGQSSAEEATDWGDKLEEGEEALVLSVMDTSITNLEVFCYASEEPEEEEKEADASRHTPAPVQAEGEQDAQSDSPTCPQEVPEGDAPQEGQGQIDGLLQDGAEEAPGKDEEAASPETSQAREVQGEEPSANPSPTEVKKISYAKIVKEGRRFNIDLVSKLLYSRGLLVDLLIKSNVSRYAEFKNVSRILTYRDGKLEQVPCSRADVFGSKQLTMVEKRMLMKFLTFCLDYEEHPEEYLDFTERSFWDFLQTKKLTDNIQHFLLHSIAMVPPETRTGEGLRSTQYFLRSLGRYSNTPFLFPIYGLGEIPQCFCRMCAVFGGTYCLRHSVRCLVLDKESGRCKAVIDTCGQRISCSHFVLEEGYVPEERRKGAACRQISRGVLITDRSLLPSETEQQLSLITVPPLEPGAAAVRITELCSSTMTCMPGTYLVHLTCPASGSAHADLAPVVSRLFTETPGDTGAADAERPAVLWALYFNMRNATVPSTASYDLPANVHVCPGPDGLLGNDHSIRLAEEVFHRIVPDEEFCPPAPNPEDIIFEGVGPQGEGAGIGEPSQGEDAAEAGQEDDVKTEAAKDESLENAGSGEAAGQESGVEAQEAAALPSAPPPTPPTDE</sequence>
<dbReference type="FunFam" id="3.50.50.60:FF:000108">
    <property type="entry name" value="Rab proteins geranylgeranyltransferase component A"/>
    <property type="match status" value="1"/>
</dbReference>
<dbReference type="InterPro" id="IPR054420">
    <property type="entry name" value="RAE1_2_domI_C"/>
</dbReference>
<dbReference type="InterPro" id="IPR018203">
    <property type="entry name" value="GDP_dissociation_inhibitor"/>
</dbReference>
<dbReference type="Ensembl" id="ENSPKIT00000018896.1">
    <property type="protein sequence ID" value="ENSPKIP00000037910.1"/>
    <property type="gene ID" value="ENSPKIG00000015918.1"/>
</dbReference>
<dbReference type="OrthoDB" id="1923006at2759"/>
<dbReference type="FunFam" id="1.10.405.10:FF:000003">
    <property type="entry name" value="Rab proteins geranylgeranyltransferase component A"/>
    <property type="match status" value="1"/>
</dbReference>
<dbReference type="SUPFAM" id="SSF51905">
    <property type="entry name" value="FAD/NAD(P)-binding domain"/>
    <property type="match status" value="1"/>
</dbReference>
<dbReference type="GO" id="GO:0005968">
    <property type="term" value="C:Rab-protein geranylgeranyltransferase complex"/>
    <property type="evidence" value="ECO:0007669"/>
    <property type="project" value="InterPro"/>
</dbReference>
<feature type="compositionally biased region" description="Low complexity" evidence="5">
    <location>
        <begin position="645"/>
        <end position="666"/>
    </location>
</feature>
<dbReference type="GO" id="GO:0005096">
    <property type="term" value="F:GTPase activator activity"/>
    <property type="evidence" value="ECO:0007669"/>
    <property type="project" value="UniProtKB-KW"/>
</dbReference>
<feature type="compositionally biased region" description="Pro residues" evidence="5">
    <location>
        <begin position="667"/>
        <end position="677"/>
    </location>
</feature>
<feature type="compositionally biased region" description="Basic and acidic residues" evidence="5">
    <location>
        <begin position="630"/>
        <end position="641"/>
    </location>
</feature>
<dbReference type="Gene3D" id="3.50.50.60">
    <property type="entry name" value="FAD/NAD(P)-binding domain"/>
    <property type="match status" value="2"/>
</dbReference>
<keyword evidence="8" id="KW-1185">Reference proteome</keyword>
<dbReference type="CTD" id="1121"/>
<evidence type="ECO:0000313" key="8">
    <source>
        <dbReference type="Proteomes" id="UP000261540"/>
    </source>
</evidence>
<dbReference type="PANTHER" id="PTHR11787:SF4">
    <property type="entry name" value="CHM, RAB ESCORT PROTEIN 1"/>
    <property type="match status" value="1"/>
</dbReference>
<organism evidence="7 8">
    <name type="scientific">Paramormyrops kingsleyae</name>
    <dbReference type="NCBI Taxonomy" id="1676925"/>
    <lineage>
        <taxon>Eukaryota</taxon>
        <taxon>Metazoa</taxon>
        <taxon>Chordata</taxon>
        <taxon>Craniata</taxon>
        <taxon>Vertebrata</taxon>
        <taxon>Euteleostomi</taxon>
        <taxon>Actinopterygii</taxon>
        <taxon>Neopterygii</taxon>
        <taxon>Teleostei</taxon>
        <taxon>Osteoglossocephala</taxon>
        <taxon>Osteoglossomorpha</taxon>
        <taxon>Osteoglossiformes</taxon>
        <taxon>Mormyridae</taxon>
        <taxon>Paramormyrops</taxon>
    </lineage>
</organism>
<comment type="subcellular location">
    <subcellularLocation>
        <location evidence="1">Cytoplasm</location>
        <location evidence="1">Cytosol</location>
    </subcellularLocation>
</comment>
<dbReference type="Proteomes" id="UP000261540">
    <property type="component" value="Unplaced"/>
</dbReference>
<dbReference type="Pfam" id="PF00996">
    <property type="entry name" value="GDI"/>
    <property type="match status" value="1"/>
</dbReference>
<proteinExistence type="inferred from homology"/>
<dbReference type="KEGG" id="pki:111859222"/>
<dbReference type="Pfam" id="PF22603">
    <property type="entry name" value="RAE1_2_domI_C"/>
    <property type="match status" value="1"/>
</dbReference>
<feature type="domain" description="RAE1/2" evidence="6">
    <location>
        <begin position="440"/>
        <end position="565"/>
    </location>
</feature>
<feature type="region of interest" description="Disordered" evidence="5">
    <location>
        <begin position="106"/>
        <end position="200"/>
    </location>
</feature>
<evidence type="ECO:0000259" key="6">
    <source>
        <dbReference type="Pfam" id="PF22603"/>
    </source>
</evidence>
<dbReference type="InterPro" id="IPR001738">
    <property type="entry name" value="Rab_escort"/>
</dbReference>
<reference evidence="7" key="2">
    <citation type="submission" date="2025-09" db="UniProtKB">
        <authorList>
            <consortium name="Ensembl"/>
        </authorList>
    </citation>
    <scope>IDENTIFICATION</scope>
</reference>
<dbReference type="GO" id="GO:0007264">
    <property type="term" value="P:small GTPase-mediated signal transduction"/>
    <property type="evidence" value="ECO:0007669"/>
    <property type="project" value="InterPro"/>
</dbReference>
<keyword evidence="3" id="KW-0343">GTPase activation</keyword>
<dbReference type="InterPro" id="IPR036188">
    <property type="entry name" value="FAD/NAD-bd_sf"/>
</dbReference>
<dbReference type="GO" id="GO:0005634">
    <property type="term" value="C:nucleus"/>
    <property type="evidence" value="ECO:0007669"/>
    <property type="project" value="TreeGrafter"/>
</dbReference>
<accession>A0A3B3T5G6</accession>
<evidence type="ECO:0000256" key="3">
    <source>
        <dbReference type="ARBA" id="ARBA00022468"/>
    </source>
</evidence>
<dbReference type="STRING" id="1676925.ENSPKIP00000037910"/>
<dbReference type="PANTHER" id="PTHR11787">
    <property type="entry name" value="RAB GDP-DISSOCIATION INHIBITOR"/>
    <property type="match status" value="1"/>
</dbReference>
<evidence type="ECO:0000256" key="2">
    <source>
        <dbReference type="ARBA" id="ARBA00005593"/>
    </source>
</evidence>
<reference evidence="7" key="1">
    <citation type="submission" date="2025-08" db="UniProtKB">
        <authorList>
            <consortium name="Ensembl"/>
        </authorList>
    </citation>
    <scope>IDENTIFICATION</scope>
</reference>
<dbReference type="GeneTree" id="ENSGT00950000182994"/>
<comment type="similarity">
    <text evidence="2">Belongs to the Rab GDI family.</text>
</comment>
<evidence type="ECO:0000313" key="7">
    <source>
        <dbReference type="Ensembl" id="ENSPKIP00000037910.1"/>
    </source>
</evidence>
<evidence type="ECO:0000256" key="5">
    <source>
        <dbReference type="SAM" id="MobiDB-lite"/>
    </source>
</evidence>
<dbReference type="AlphaFoldDB" id="A0A3B3T5G6"/>
<feature type="region of interest" description="Disordered" evidence="5">
    <location>
        <begin position="600"/>
        <end position="677"/>
    </location>
</feature>
<dbReference type="GO" id="GO:0006886">
    <property type="term" value="P:intracellular protein transport"/>
    <property type="evidence" value="ECO:0007669"/>
    <property type="project" value="InterPro"/>
</dbReference>
<dbReference type="PRINTS" id="PR00893">
    <property type="entry name" value="RABESCORT"/>
</dbReference>
<dbReference type="PRINTS" id="PR00891">
    <property type="entry name" value="RABGDIREP"/>
</dbReference>
<keyword evidence="4" id="KW-0963">Cytoplasm</keyword>
<evidence type="ECO:0000256" key="4">
    <source>
        <dbReference type="ARBA" id="ARBA00022490"/>
    </source>
</evidence>
<dbReference type="Gene3D" id="1.10.405.10">
    <property type="entry name" value="Guanine Nucleotide Dissociation Inhibitor, domain 1"/>
    <property type="match status" value="1"/>
</dbReference>
<evidence type="ECO:0000256" key="1">
    <source>
        <dbReference type="ARBA" id="ARBA00004514"/>
    </source>
</evidence>